<dbReference type="InterPro" id="IPR032675">
    <property type="entry name" value="LRR_dom_sf"/>
</dbReference>
<dbReference type="OrthoDB" id="3540523at2759"/>
<dbReference type="InterPro" id="IPR001810">
    <property type="entry name" value="F-box_dom"/>
</dbReference>
<evidence type="ECO:0000259" key="1">
    <source>
        <dbReference type="Pfam" id="PF12937"/>
    </source>
</evidence>
<evidence type="ECO:0000313" key="2">
    <source>
        <dbReference type="EMBL" id="PSS24954.1"/>
    </source>
</evidence>
<dbReference type="GeneID" id="36572204"/>
<accession>A0A2T3B9K5</accession>
<dbReference type="Pfam" id="PF12937">
    <property type="entry name" value="F-box-like"/>
    <property type="match status" value="1"/>
</dbReference>
<dbReference type="SUPFAM" id="SSF52047">
    <property type="entry name" value="RNI-like"/>
    <property type="match status" value="1"/>
</dbReference>
<organism evidence="2 3">
    <name type="scientific">Amorphotheca resinae ATCC 22711</name>
    <dbReference type="NCBI Taxonomy" id="857342"/>
    <lineage>
        <taxon>Eukaryota</taxon>
        <taxon>Fungi</taxon>
        <taxon>Dikarya</taxon>
        <taxon>Ascomycota</taxon>
        <taxon>Pezizomycotina</taxon>
        <taxon>Leotiomycetes</taxon>
        <taxon>Helotiales</taxon>
        <taxon>Amorphothecaceae</taxon>
        <taxon>Amorphotheca</taxon>
    </lineage>
</organism>
<sequence>MKGLHALPKSILHNVVSHLSPGLADLRNCSSVCRALGEASTTALYNHIDLSIDERYDPDADAKSKRRQLRLVRSISENPKLGALVRIFKNYHNPFGDFQDATLDPDSSMLIGAAQNMKNLSRASLTPNQLAAYIIATVQSYPQLVELTVYGLKPEEHIWSMTPTSLTTLKWEVPPGWNSSEQNPWDTAGFLVNVVEATCPSLEWLDISVCQMRTSLPKLPVVSPDRVQQYRGAQATPAPKLAHLRHFGFRYQYDGGHRREIQVAFLDFIRRHRQSLKSVTIPVGYRPWTKEELDFILQVCRQLPDLKDLTLEATRTGQTGENMTGYEFFHALTTNIASPHFSIERFSVTNIDVPFSPAIGKLFRPWTSLRFLRLGDGDNNNGPYRDDGRLDFNAYKPDLFHFIAELPQSLEELYLEINGEGLCVDDDEDFDPVCDFGTEIFTTLRRLHTCDIHAWISNLDGGLGQIPEKAVFYRRLPHQNLEDPEFPDRMQGSKIKDVWTSRMDCVYQEDDAAVTKKCNVVELKGHEGDFVGRDAAKIWCDGFTSKESEDCPGPDYSWPFWEDKVKSYPMYRRGF</sequence>
<dbReference type="Proteomes" id="UP000241818">
    <property type="component" value="Unassembled WGS sequence"/>
</dbReference>
<feature type="domain" description="F-box" evidence="1">
    <location>
        <begin position="5"/>
        <end position="50"/>
    </location>
</feature>
<dbReference type="EMBL" id="KZ679007">
    <property type="protein sequence ID" value="PSS24954.1"/>
    <property type="molecule type" value="Genomic_DNA"/>
</dbReference>
<keyword evidence="3" id="KW-1185">Reference proteome</keyword>
<evidence type="ECO:0000313" key="3">
    <source>
        <dbReference type="Proteomes" id="UP000241818"/>
    </source>
</evidence>
<name>A0A2T3B9K5_AMORE</name>
<reference evidence="2 3" key="1">
    <citation type="journal article" date="2018" name="New Phytol.">
        <title>Comparative genomics and transcriptomics depict ericoid mycorrhizal fungi as versatile saprotrophs and plant mutualists.</title>
        <authorList>
            <person name="Martino E."/>
            <person name="Morin E."/>
            <person name="Grelet G.A."/>
            <person name="Kuo A."/>
            <person name="Kohler A."/>
            <person name="Daghino S."/>
            <person name="Barry K.W."/>
            <person name="Cichocki N."/>
            <person name="Clum A."/>
            <person name="Dockter R.B."/>
            <person name="Hainaut M."/>
            <person name="Kuo R.C."/>
            <person name="LaButti K."/>
            <person name="Lindahl B.D."/>
            <person name="Lindquist E.A."/>
            <person name="Lipzen A."/>
            <person name="Khouja H.R."/>
            <person name="Magnuson J."/>
            <person name="Murat C."/>
            <person name="Ohm R.A."/>
            <person name="Singer S.W."/>
            <person name="Spatafora J.W."/>
            <person name="Wang M."/>
            <person name="Veneault-Fourrey C."/>
            <person name="Henrissat B."/>
            <person name="Grigoriev I.V."/>
            <person name="Martin F.M."/>
            <person name="Perotto S."/>
        </authorList>
    </citation>
    <scope>NUCLEOTIDE SEQUENCE [LARGE SCALE GENOMIC DNA]</scope>
    <source>
        <strain evidence="2 3">ATCC 22711</strain>
    </source>
</reference>
<dbReference type="RefSeq" id="XP_024723553.1">
    <property type="nucleotide sequence ID" value="XM_024864123.1"/>
</dbReference>
<dbReference type="Gene3D" id="3.80.10.10">
    <property type="entry name" value="Ribonuclease Inhibitor"/>
    <property type="match status" value="1"/>
</dbReference>
<dbReference type="InParanoid" id="A0A2T3B9K5"/>
<dbReference type="AlphaFoldDB" id="A0A2T3B9K5"/>
<proteinExistence type="predicted"/>
<gene>
    <name evidence="2" type="ORF">M430DRAFT_196747</name>
</gene>
<protein>
    <recommendedName>
        <fullName evidence="1">F-box domain-containing protein</fullName>
    </recommendedName>
</protein>